<dbReference type="EMBL" id="CAFBIY010000178">
    <property type="protein sequence ID" value="CAB4852949.1"/>
    <property type="molecule type" value="Genomic_DNA"/>
</dbReference>
<gene>
    <name evidence="2" type="ORF">UFOPK2656_00550</name>
    <name evidence="3" type="ORF">UFOPK3099_00550</name>
    <name evidence="4" type="ORF">UFOPK3267_02473</name>
    <name evidence="5" type="ORF">UFOPK3651_00588</name>
    <name evidence="6" type="ORF">UFOPK3931_00754</name>
    <name evidence="1" type="ORF">UFOPK4189_00548</name>
</gene>
<dbReference type="EMBL" id="CAESGF010000003">
    <property type="protein sequence ID" value="CAB4362767.1"/>
    <property type="molecule type" value="Genomic_DNA"/>
</dbReference>
<accession>A0A6J7H706</accession>
<dbReference type="EMBL" id="CAFBOL010000013">
    <property type="protein sequence ID" value="CAB4980213.1"/>
    <property type="molecule type" value="Genomic_DNA"/>
</dbReference>
<dbReference type="EMBL" id="CAEZYF010000003">
    <property type="protein sequence ID" value="CAB4709195.1"/>
    <property type="molecule type" value="Genomic_DNA"/>
</dbReference>
<organism evidence="5">
    <name type="scientific">freshwater metagenome</name>
    <dbReference type="NCBI Taxonomy" id="449393"/>
    <lineage>
        <taxon>unclassified sequences</taxon>
        <taxon>metagenomes</taxon>
        <taxon>ecological metagenomes</taxon>
    </lineage>
</organism>
<evidence type="ECO:0000313" key="3">
    <source>
        <dbReference type="EMBL" id="CAB4808164.1"/>
    </source>
</evidence>
<sequence>MVVAAPWLVGEFTGLGTLRTMKMLRRAIVALSMAGAIFATLRMRGKGGVPPQVGGWREVDVPPR</sequence>
<dbReference type="EMBL" id="CAFAAV010000028">
    <property type="protein sequence ID" value="CAB4808164.1"/>
    <property type="molecule type" value="Genomic_DNA"/>
</dbReference>
<evidence type="ECO:0000313" key="6">
    <source>
        <dbReference type="EMBL" id="CAB4980213.1"/>
    </source>
</evidence>
<reference evidence="5" key="1">
    <citation type="submission" date="2020-05" db="EMBL/GenBank/DDBJ databases">
        <authorList>
            <person name="Chiriac C."/>
            <person name="Salcher M."/>
            <person name="Ghai R."/>
            <person name="Kavagutti S V."/>
        </authorList>
    </citation>
    <scope>NUCLEOTIDE SEQUENCE</scope>
</reference>
<dbReference type="EMBL" id="CAFBMT010000003">
    <property type="protein sequence ID" value="CAB4916817.1"/>
    <property type="molecule type" value="Genomic_DNA"/>
</dbReference>
<evidence type="ECO:0000313" key="4">
    <source>
        <dbReference type="EMBL" id="CAB4852949.1"/>
    </source>
</evidence>
<proteinExistence type="predicted"/>
<dbReference type="AlphaFoldDB" id="A0A6J7H706"/>
<protein>
    <submittedName>
        <fullName evidence="5">Unannotated protein</fullName>
    </submittedName>
</protein>
<evidence type="ECO:0000313" key="5">
    <source>
        <dbReference type="EMBL" id="CAB4916817.1"/>
    </source>
</evidence>
<name>A0A6J7H706_9ZZZZ</name>
<evidence type="ECO:0000313" key="1">
    <source>
        <dbReference type="EMBL" id="CAB4362767.1"/>
    </source>
</evidence>
<evidence type="ECO:0000313" key="2">
    <source>
        <dbReference type="EMBL" id="CAB4709195.1"/>
    </source>
</evidence>